<dbReference type="PANTHER" id="PTHR43806">
    <property type="entry name" value="PEPTIDASE S8"/>
    <property type="match status" value="1"/>
</dbReference>
<evidence type="ECO:0000313" key="9">
    <source>
        <dbReference type="Proteomes" id="UP001378188"/>
    </source>
</evidence>
<dbReference type="InterPro" id="IPR023828">
    <property type="entry name" value="Peptidase_S8_Ser-AS"/>
</dbReference>
<dbReference type="PROSITE" id="PS00138">
    <property type="entry name" value="SUBTILASE_SER"/>
    <property type="match status" value="1"/>
</dbReference>
<organism evidence="8 9">
    <name type="scientific">Microbaculum marinum</name>
    <dbReference type="NCBI Taxonomy" id="1764581"/>
    <lineage>
        <taxon>Bacteria</taxon>
        <taxon>Pseudomonadati</taxon>
        <taxon>Pseudomonadota</taxon>
        <taxon>Alphaproteobacteria</taxon>
        <taxon>Hyphomicrobiales</taxon>
        <taxon>Tepidamorphaceae</taxon>
        <taxon>Microbaculum</taxon>
    </lineage>
</organism>
<evidence type="ECO:0000256" key="6">
    <source>
        <dbReference type="RuleBase" id="RU003355"/>
    </source>
</evidence>
<name>A0AAW9RQ53_9HYPH</name>
<dbReference type="InterPro" id="IPR000209">
    <property type="entry name" value="Peptidase_S8/S53_dom"/>
</dbReference>
<dbReference type="SUPFAM" id="SSF52743">
    <property type="entry name" value="Subtilisin-like"/>
    <property type="match status" value="1"/>
</dbReference>
<feature type="active site" description="Charge relay system" evidence="5">
    <location>
        <position position="223"/>
    </location>
</feature>
<keyword evidence="2 5" id="KW-0645">Protease</keyword>
<dbReference type="PROSITE" id="PS00137">
    <property type="entry name" value="SUBTILASE_HIS"/>
    <property type="match status" value="1"/>
</dbReference>
<feature type="active site" description="Charge relay system" evidence="5">
    <location>
        <position position="165"/>
    </location>
</feature>
<dbReference type="InterPro" id="IPR050131">
    <property type="entry name" value="Peptidase_S8_subtilisin-like"/>
</dbReference>
<proteinExistence type="inferred from homology"/>
<evidence type="ECO:0000256" key="5">
    <source>
        <dbReference type="PROSITE-ProRule" id="PRU01240"/>
    </source>
</evidence>
<evidence type="ECO:0000256" key="4">
    <source>
        <dbReference type="ARBA" id="ARBA00022825"/>
    </source>
</evidence>
<evidence type="ECO:0000256" key="1">
    <source>
        <dbReference type="ARBA" id="ARBA00011073"/>
    </source>
</evidence>
<evidence type="ECO:0000313" key="8">
    <source>
        <dbReference type="EMBL" id="MEJ8574472.1"/>
    </source>
</evidence>
<dbReference type="PRINTS" id="PR00723">
    <property type="entry name" value="SUBTILISIN"/>
</dbReference>
<keyword evidence="9" id="KW-1185">Reference proteome</keyword>
<dbReference type="EMBL" id="JAZHOF010000012">
    <property type="protein sequence ID" value="MEJ8574472.1"/>
    <property type="molecule type" value="Genomic_DNA"/>
</dbReference>
<feature type="domain" description="Peptidase S8/S53" evidence="7">
    <location>
        <begin position="156"/>
        <end position="432"/>
    </location>
</feature>
<gene>
    <name evidence="8" type="ORF">V3328_23540</name>
</gene>
<dbReference type="InterPro" id="IPR022398">
    <property type="entry name" value="Peptidase_S8_His-AS"/>
</dbReference>
<feature type="active site" description="Charge relay system" evidence="5">
    <location>
        <position position="397"/>
    </location>
</feature>
<dbReference type="InterPro" id="IPR036852">
    <property type="entry name" value="Peptidase_S8/S53_dom_sf"/>
</dbReference>
<dbReference type="AlphaFoldDB" id="A0AAW9RQ53"/>
<sequence length="456" mass="47829">MAIAVIAGGVAGSANAGAMTRAEIFVGDGEGGSVRSDADRLLAAAETRGAIPIIVTLRTDFAPEAELSMFAAANQRTAIASLQDRVLARVPSEENVKTFKTVPMVAMTVNERGLQALLSDSNVAAIHEDIPHPPTLDESVPIIKANKVWKRKGKTGKGWTVAVLDTGVDRGHRAFRNKIVSEACFSTNSPVDNATSVCPRGVSASTKRKSGKYCDLAVEGCDHGTHVAGIAVGNPNNRFKGVAKGAKLIPIQVFTRFENSSFCTFGDPCALSFTSDQIAGLERVFQLRNKFKIASVNMSLGGSPVTGACKTDPLRPIIQNLRSAKIATVIASGNNSATGAISAPACIPEAIAVGATDKDDTIAPYSNQSKLVDVMAPGSDIHAPVPKNSYGTKSGTSMATPHVAGTWAVLKQRHKNASVSQIEKALECTGKKVRDRGPGKPRIDVLKAYGKVKNGC</sequence>
<comment type="similarity">
    <text evidence="1 5 6">Belongs to the peptidase S8 family.</text>
</comment>
<protein>
    <submittedName>
        <fullName evidence="8">S8 family serine peptidase</fullName>
    </submittedName>
</protein>
<evidence type="ECO:0000256" key="3">
    <source>
        <dbReference type="ARBA" id="ARBA00022801"/>
    </source>
</evidence>
<reference evidence="8 9" key="1">
    <citation type="submission" date="2024-02" db="EMBL/GenBank/DDBJ databases">
        <title>Genome analysis and characterization of Microbaculum marinisediminis sp. nov., isolated from marine sediment.</title>
        <authorList>
            <person name="Du Z.-J."/>
            <person name="Ye Y.-Q."/>
            <person name="Zhang Z.-R."/>
            <person name="Yuan S.-M."/>
            <person name="Zhang X.-Y."/>
        </authorList>
    </citation>
    <scope>NUCLEOTIDE SEQUENCE [LARGE SCALE GENOMIC DNA]</scope>
    <source>
        <strain evidence="8 9">SDUM1044001</strain>
    </source>
</reference>
<dbReference type="GO" id="GO:0004252">
    <property type="term" value="F:serine-type endopeptidase activity"/>
    <property type="evidence" value="ECO:0007669"/>
    <property type="project" value="UniProtKB-UniRule"/>
</dbReference>
<dbReference type="RefSeq" id="WP_340332174.1">
    <property type="nucleotide sequence ID" value="NZ_JAZHOF010000012.1"/>
</dbReference>
<dbReference type="GO" id="GO:0006508">
    <property type="term" value="P:proteolysis"/>
    <property type="evidence" value="ECO:0007669"/>
    <property type="project" value="UniProtKB-KW"/>
</dbReference>
<dbReference type="Pfam" id="PF00082">
    <property type="entry name" value="Peptidase_S8"/>
    <property type="match status" value="1"/>
</dbReference>
<dbReference type="InterPro" id="IPR015500">
    <property type="entry name" value="Peptidase_S8_subtilisin-rel"/>
</dbReference>
<keyword evidence="4 5" id="KW-0720">Serine protease</keyword>
<dbReference type="PROSITE" id="PS00136">
    <property type="entry name" value="SUBTILASE_ASP"/>
    <property type="match status" value="1"/>
</dbReference>
<dbReference type="PROSITE" id="PS51892">
    <property type="entry name" value="SUBTILASE"/>
    <property type="match status" value="1"/>
</dbReference>
<evidence type="ECO:0000259" key="7">
    <source>
        <dbReference type="Pfam" id="PF00082"/>
    </source>
</evidence>
<dbReference type="PANTHER" id="PTHR43806:SF11">
    <property type="entry name" value="CEREVISIN-RELATED"/>
    <property type="match status" value="1"/>
</dbReference>
<comment type="caution">
    <text evidence="8">The sequence shown here is derived from an EMBL/GenBank/DDBJ whole genome shotgun (WGS) entry which is preliminary data.</text>
</comment>
<dbReference type="Gene3D" id="3.40.50.200">
    <property type="entry name" value="Peptidase S8/S53 domain"/>
    <property type="match status" value="1"/>
</dbReference>
<dbReference type="Proteomes" id="UP001378188">
    <property type="component" value="Unassembled WGS sequence"/>
</dbReference>
<keyword evidence="3 5" id="KW-0378">Hydrolase</keyword>
<dbReference type="InterPro" id="IPR023827">
    <property type="entry name" value="Peptidase_S8_Asp-AS"/>
</dbReference>
<accession>A0AAW9RQ53</accession>
<evidence type="ECO:0000256" key="2">
    <source>
        <dbReference type="ARBA" id="ARBA00022670"/>
    </source>
</evidence>